<keyword evidence="2" id="KW-1185">Reference proteome</keyword>
<sequence>MSTHTDRHGDPLDVASVIDTETSERSIRIEAEAPVFLFTPEQARRIAADLIKAADVMEMPLLPLPSA</sequence>
<name>A0A8I0TTM1_9ACTN</name>
<protein>
    <submittedName>
        <fullName evidence="1">Uncharacterized protein</fullName>
    </submittedName>
</protein>
<gene>
    <name evidence="1" type="ORF">H4687_007424</name>
</gene>
<dbReference type="AlphaFoldDB" id="A0A8I0TTM1"/>
<dbReference type="RefSeq" id="WP_046917550.1">
    <property type="nucleotide sequence ID" value="NZ_JADBGF010000001.1"/>
</dbReference>
<comment type="caution">
    <text evidence="1">The sequence shown here is derived from an EMBL/GenBank/DDBJ whole genome shotgun (WGS) entry which is preliminary data.</text>
</comment>
<dbReference type="EMBL" id="JADBGF010000001">
    <property type="protein sequence ID" value="MBE1601295.1"/>
    <property type="molecule type" value="Genomic_DNA"/>
</dbReference>
<dbReference type="Proteomes" id="UP000629287">
    <property type="component" value="Unassembled WGS sequence"/>
</dbReference>
<dbReference type="GeneID" id="86831920"/>
<organism evidence="1 2">
    <name type="scientific">Streptomyces stelliscabiei</name>
    <dbReference type="NCBI Taxonomy" id="146820"/>
    <lineage>
        <taxon>Bacteria</taxon>
        <taxon>Bacillati</taxon>
        <taxon>Actinomycetota</taxon>
        <taxon>Actinomycetes</taxon>
        <taxon>Kitasatosporales</taxon>
        <taxon>Streptomycetaceae</taxon>
        <taxon>Streptomyces</taxon>
    </lineage>
</organism>
<accession>A0A8I0TTM1</accession>
<evidence type="ECO:0000313" key="1">
    <source>
        <dbReference type="EMBL" id="MBE1601295.1"/>
    </source>
</evidence>
<proteinExistence type="predicted"/>
<evidence type="ECO:0000313" key="2">
    <source>
        <dbReference type="Proteomes" id="UP000629287"/>
    </source>
</evidence>
<reference evidence="1 2" key="1">
    <citation type="submission" date="2020-10" db="EMBL/GenBank/DDBJ databases">
        <title>Sequencing the genomes of 1000 actinobacteria strains.</title>
        <authorList>
            <person name="Klenk H.-P."/>
        </authorList>
    </citation>
    <scope>NUCLEOTIDE SEQUENCE [LARGE SCALE GENOMIC DNA]</scope>
    <source>
        <strain evidence="1 2">DSM 41803</strain>
    </source>
</reference>